<comment type="caution">
    <text evidence="4">The sequence shown here is derived from an EMBL/GenBank/DDBJ whole genome shotgun (WGS) entry which is preliminary data.</text>
</comment>
<name>A0A2N1PLN2_9BACT</name>
<dbReference type="GO" id="GO:0006753">
    <property type="term" value="P:nucleoside phosphate metabolic process"/>
    <property type="evidence" value="ECO:0007669"/>
    <property type="project" value="TreeGrafter"/>
</dbReference>
<dbReference type="Pfam" id="PF00293">
    <property type="entry name" value="NUDIX"/>
    <property type="match status" value="1"/>
</dbReference>
<dbReference type="CDD" id="cd03424">
    <property type="entry name" value="NUDIX_ADPRase_Nudt5_UGPPase_Nudt14"/>
    <property type="match status" value="1"/>
</dbReference>
<dbReference type="GO" id="GO:0016787">
    <property type="term" value="F:hydrolase activity"/>
    <property type="evidence" value="ECO:0007669"/>
    <property type="project" value="UniProtKB-KW"/>
</dbReference>
<dbReference type="PANTHER" id="PTHR11839:SF18">
    <property type="entry name" value="NUDIX HYDROLASE DOMAIN-CONTAINING PROTEIN"/>
    <property type="match status" value="1"/>
</dbReference>
<evidence type="ECO:0000313" key="4">
    <source>
        <dbReference type="EMBL" id="PKK89257.1"/>
    </source>
</evidence>
<sequence length="222" mass="25006">MKFGSMKHGSLSFPEIIIESRKDMDLHAPEWEVKTVSPWGDGMIFHLERLNSVSPVSGETHEFVRLRAREWITIVAFTDDGRLLLVVQYRHGASLPFVEFPAGLAEEGEDPALAARRELLEETGMEPETLIPIGKVWANPAFMTNQCHTFLALGCKPVAELNLDENEELTPVLMKVENFQSAMDRGLIDNSMCVCAWHWYQCWLKNSGEMTPGDDSVNSNRG</sequence>
<feature type="domain" description="Nudix hydrolase" evidence="3">
    <location>
        <begin position="67"/>
        <end position="206"/>
    </location>
</feature>
<dbReference type="InterPro" id="IPR000086">
    <property type="entry name" value="NUDIX_hydrolase_dom"/>
</dbReference>
<protein>
    <submittedName>
        <fullName evidence="4">NUDIX hydrolase</fullName>
    </submittedName>
</protein>
<dbReference type="SUPFAM" id="SSF55811">
    <property type="entry name" value="Nudix"/>
    <property type="match status" value="1"/>
</dbReference>
<dbReference type="GO" id="GO:0019693">
    <property type="term" value="P:ribose phosphate metabolic process"/>
    <property type="evidence" value="ECO:0007669"/>
    <property type="project" value="TreeGrafter"/>
</dbReference>
<evidence type="ECO:0000259" key="3">
    <source>
        <dbReference type="PROSITE" id="PS51462"/>
    </source>
</evidence>
<proteinExistence type="predicted"/>
<dbReference type="InterPro" id="IPR020084">
    <property type="entry name" value="NUDIX_hydrolase_CS"/>
</dbReference>
<dbReference type="Gene3D" id="3.90.79.10">
    <property type="entry name" value="Nucleoside Triphosphate Pyrophosphohydrolase"/>
    <property type="match status" value="1"/>
</dbReference>
<evidence type="ECO:0000256" key="2">
    <source>
        <dbReference type="ARBA" id="ARBA00022801"/>
    </source>
</evidence>
<dbReference type="InterPro" id="IPR015797">
    <property type="entry name" value="NUDIX_hydrolase-like_dom_sf"/>
</dbReference>
<dbReference type="AlphaFoldDB" id="A0A2N1PLN2"/>
<accession>A0A2N1PLN2</accession>
<comment type="cofactor">
    <cofactor evidence="1">
        <name>Mg(2+)</name>
        <dbReference type="ChEBI" id="CHEBI:18420"/>
    </cofactor>
</comment>
<dbReference type="PROSITE" id="PS51462">
    <property type="entry name" value="NUDIX"/>
    <property type="match status" value="1"/>
</dbReference>
<evidence type="ECO:0000256" key="1">
    <source>
        <dbReference type="ARBA" id="ARBA00001946"/>
    </source>
</evidence>
<evidence type="ECO:0000313" key="5">
    <source>
        <dbReference type="Proteomes" id="UP000233256"/>
    </source>
</evidence>
<gene>
    <name evidence="4" type="ORF">CVV64_15215</name>
</gene>
<reference evidence="4 5" key="1">
    <citation type="journal article" date="2017" name="ISME J.">
        <title>Potential for microbial H2 and metal transformations associated with novel bacteria and archaea in deep terrestrial subsurface sediments.</title>
        <authorList>
            <person name="Hernsdorf A.W."/>
            <person name="Amano Y."/>
            <person name="Miyakawa K."/>
            <person name="Ise K."/>
            <person name="Suzuki Y."/>
            <person name="Anantharaman K."/>
            <person name="Probst A."/>
            <person name="Burstein D."/>
            <person name="Thomas B.C."/>
            <person name="Banfield J.F."/>
        </authorList>
    </citation>
    <scope>NUCLEOTIDE SEQUENCE [LARGE SCALE GENOMIC DNA]</scope>
    <source>
        <strain evidence="4">HGW-Wallbacteria-1</strain>
    </source>
</reference>
<keyword evidence="2 4" id="KW-0378">Hydrolase</keyword>
<dbReference type="Proteomes" id="UP000233256">
    <property type="component" value="Unassembled WGS sequence"/>
</dbReference>
<organism evidence="4 5">
    <name type="scientific">Candidatus Wallbacteria bacterium HGW-Wallbacteria-1</name>
    <dbReference type="NCBI Taxonomy" id="2013854"/>
    <lineage>
        <taxon>Bacteria</taxon>
        <taxon>Candidatus Walliibacteriota</taxon>
    </lineage>
</organism>
<dbReference type="EMBL" id="PGXC01000022">
    <property type="protein sequence ID" value="PKK89257.1"/>
    <property type="molecule type" value="Genomic_DNA"/>
</dbReference>
<dbReference type="PROSITE" id="PS00893">
    <property type="entry name" value="NUDIX_BOX"/>
    <property type="match status" value="1"/>
</dbReference>
<dbReference type="PANTHER" id="PTHR11839">
    <property type="entry name" value="UDP/ADP-SUGAR PYROPHOSPHATASE"/>
    <property type="match status" value="1"/>
</dbReference>